<keyword evidence="2" id="KW-1185">Reference proteome</keyword>
<evidence type="ECO:0000313" key="2">
    <source>
        <dbReference type="Proteomes" id="UP000559027"/>
    </source>
</evidence>
<dbReference type="Proteomes" id="UP000559027">
    <property type="component" value="Unassembled WGS sequence"/>
</dbReference>
<evidence type="ECO:0000313" key="1">
    <source>
        <dbReference type="EMBL" id="KAF5347620.1"/>
    </source>
</evidence>
<accession>A0A8H5FS47</accession>
<reference evidence="1 2" key="1">
    <citation type="journal article" date="2020" name="ISME J.">
        <title>Uncovering the hidden diversity of litter-decomposition mechanisms in mushroom-forming fungi.</title>
        <authorList>
            <person name="Floudas D."/>
            <person name="Bentzer J."/>
            <person name="Ahren D."/>
            <person name="Johansson T."/>
            <person name="Persson P."/>
            <person name="Tunlid A."/>
        </authorList>
    </citation>
    <scope>NUCLEOTIDE SEQUENCE [LARGE SCALE GENOMIC DNA]</scope>
    <source>
        <strain evidence="1 2">CBS 146.42</strain>
    </source>
</reference>
<dbReference type="AlphaFoldDB" id="A0A8H5FS47"/>
<name>A0A8H5FS47_9AGAR</name>
<protein>
    <submittedName>
        <fullName evidence="1">Uncharacterized protein</fullName>
    </submittedName>
</protein>
<comment type="caution">
    <text evidence="1">The sequence shown here is derived from an EMBL/GenBank/DDBJ whole genome shotgun (WGS) entry which is preliminary data.</text>
</comment>
<gene>
    <name evidence="1" type="ORF">D9756_010662</name>
</gene>
<proteinExistence type="predicted"/>
<organism evidence="1 2">
    <name type="scientific">Leucocoprinus leucothites</name>
    <dbReference type="NCBI Taxonomy" id="201217"/>
    <lineage>
        <taxon>Eukaryota</taxon>
        <taxon>Fungi</taxon>
        <taxon>Dikarya</taxon>
        <taxon>Basidiomycota</taxon>
        <taxon>Agaricomycotina</taxon>
        <taxon>Agaricomycetes</taxon>
        <taxon>Agaricomycetidae</taxon>
        <taxon>Agaricales</taxon>
        <taxon>Agaricineae</taxon>
        <taxon>Agaricaceae</taxon>
        <taxon>Leucocoprinus</taxon>
    </lineage>
</organism>
<sequence length="136" mass="14816">MANVEANASNHWTRSLALKLGGKLPPSNSFALQNATYTTASSTTTFSSSPSFLIREFTGQNGLDTDLRPNFQQQQLNIVAHSTRCLRNPSCFAISAHFELIGLTNLGYRSAYRNQSAINCSPYHGANLASTVHIHS</sequence>
<dbReference type="EMBL" id="JAACJO010000024">
    <property type="protein sequence ID" value="KAF5347620.1"/>
    <property type="molecule type" value="Genomic_DNA"/>
</dbReference>